<gene>
    <name evidence="1" type="ORF">An02g05980</name>
</gene>
<reference evidence="1" key="1">
    <citation type="submission" date="2025-02" db="EMBL/GenBank/DDBJ databases">
        <authorList>
            <consortium name="NCBI Genome Project"/>
        </authorList>
    </citation>
    <scope>NUCLEOTIDE SEQUENCE</scope>
</reference>
<accession>A0AAJ8BTH5</accession>
<evidence type="ECO:0000313" key="1">
    <source>
        <dbReference type="RefSeq" id="XP_059603398.1"/>
    </source>
</evidence>
<dbReference type="GeneID" id="84590349"/>
<sequence>MEGGGGGGGRGGDERRRRHKVNIIFYSVSTQRLGRLLVAVDLIRASSGFRNPVKSRTRLRSAFGTENSKPREEERFCKLSAAQETASSAQQSESFPKCRTPEGGKQGKIVEGAISIDDADTSGVYRKDKTRCTRSYPRRRQPRERYLAGTCCYRSSSLPITRLQRLARTQAEKRMNCSRPSVKHNEEVILFYCSTIMRIWYWKDILPIQNGVGESDVRVSIVTLIARKTVILRQLVLNPSGEGRARAERLKNTTTYYCTTKASGPDGRIKGEHGGAGGLRLHARRKIELPTSAKPELWSGKLSESRKQAVLRPVAFDCPFELGHYTETLYMLDVMRRMEFCIPSPQLTGPLARYWLLGALSPHGTSTIPHELVEWHPGLDLSFTAGNNGRVAHSTPRLSISILEVYTPSILHNV</sequence>
<dbReference type="AlphaFoldDB" id="A0AAJ8BTH5"/>
<reference evidence="1" key="2">
    <citation type="submission" date="2025-08" db="UniProtKB">
        <authorList>
            <consortium name="RefSeq"/>
        </authorList>
    </citation>
    <scope>IDENTIFICATION</scope>
</reference>
<name>A0AAJ8BTH5_ASPNG</name>
<proteinExistence type="predicted"/>
<dbReference type="RefSeq" id="XP_059603398.1">
    <property type="nucleotide sequence ID" value="XM_059746337.1"/>
</dbReference>
<organism evidence="1">
    <name type="scientific">Aspergillus niger</name>
    <dbReference type="NCBI Taxonomy" id="5061"/>
    <lineage>
        <taxon>Eukaryota</taxon>
        <taxon>Fungi</taxon>
        <taxon>Dikarya</taxon>
        <taxon>Ascomycota</taxon>
        <taxon>Pezizomycotina</taxon>
        <taxon>Eurotiomycetes</taxon>
        <taxon>Eurotiomycetidae</taxon>
        <taxon>Eurotiales</taxon>
        <taxon>Aspergillaceae</taxon>
        <taxon>Aspergillus</taxon>
        <taxon>Aspergillus subgen. Circumdati</taxon>
    </lineage>
</organism>
<protein>
    <submittedName>
        <fullName evidence="1">Uncharacterized protein</fullName>
    </submittedName>
</protein>
<dbReference type="KEGG" id="ang:An02g05980"/>
<dbReference type="VEuPathDB" id="FungiDB:An02g05980"/>